<name>A0A2N7VTP3_9BURK</name>
<dbReference type="EMBL" id="PNXY01000053">
    <property type="protein sequence ID" value="PMS20513.1"/>
    <property type="molecule type" value="Genomic_DNA"/>
</dbReference>
<evidence type="ECO:0000313" key="3">
    <source>
        <dbReference type="EMBL" id="PMS20513.1"/>
    </source>
</evidence>
<evidence type="ECO:0000313" key="4">
    <source>
        <dbReference type="Proteomes" id="UP000235659"/>
    </source>
</evidence>
<evidence type="ECO:0000313" key="5">
    <source>
        <dbReference type="Proteomes" id="UP000494205"/>
    </source>
</evidence>
<dbReference type="Pfam" id="PF18746">
    <property type="entry name" value="aGPT-Pplase3"/>
    <property type="match status" value="1"/>
</dbReference>
<proteinExistence type="predicted"/>
<feature type="domain" description="Alpha-glutamyl/putrescinyl thymine pyrophosphorylase clade 3" evidence="1">
    <location>
        <begin position="38"/>
        <end position="313"/>
    </location>
</feature>
<reference evidence="3 4" key="1">
    <citation type="submission" date="2018-01" db="EMBL/GenBank/DDBJ databases">
        <title>Whole genome analyses suggest that Burkholderia sensu lato contains two further novel genera in the rhizoxinica-symbiotica group Mycetohabitans gen. nov., and Trinickia gen. nov.: implications for the evolution of diazotrophy and nodulation in the Burkholderiaceae.</title>
        <authorList>
            <person name="Estrada-de los Santos P."/>
            <person name="Palmer M."/>
            <person name="Chavez-Ramirez B."/>
            <person name="Beukes C."/>
            <person name="Steenkamp E.T."/>
            <person name="Hirsch A.M."/>
            <person name="Manyaka P."/>
            <person name="Maluk M."/>
            <person name="Lafos M."/>
            <person name="Crook M."/>
            <person name="Gross E."/>
            <person name="Simon M.F."/>
            <person name="Bueno dos Reis Junior F."/>
            <person name="Poole P.S."/>
            <person name="Venter S.N."/>
            <person name="James E.K."/>
        </authorList>
    </citation>
    <scope>NUCLEOTIDE SEQUENCE [LARGE SCALE GENOMIC DNA]</scope>
    <source>
        <strain evidence="3 4">WSM 3937</strain>
    </source>
</reference>
<reference evidence="2 5" key="2">
    <citation type="submission" date="2020-04" db="EMBL/GenBank/DDBJ databases">
        <authorList>
            <person name="De Canck E."/>
        </authorList>
    </citation>
    <scope>NUCLEOTIDE SEQUENCE [LARGE SCALE GENOMIC DNA]</scope>
    <source>
        <strain evidence="2 5">LMG 27174</strain>
    </source>
</reference>
<dbReference type="OrthoDB" id="965955at2"/>
<dbReference type="InterPro" id="IPR041271">
    <property type="entry name" value="AGPT-Pplase3"/>
</dbReference>
<dbReference type="Proteomes" id="UP000235659">
    <property type="component" value="Unassembled WGS sequence"/>
</dbReference>
<dbReference type="RefSeq" id="WP_102636478.1">
    <property type="nucleotide sequence ID" value="NZ_CADIJZ010000074.1"/>
</dbReference>
<accession>A0A2N7VTP3</accession>
<evidence type="ECO:0000259" key="1">
    <source>
        <dbReference type="Pfam" id="PF18746"/>
    </source>
</evidence>
<dbReference type="AlphaFoldDB" id="A0A2N7VTP3"/>
<organism evidence="2 5">
    <name type="scientific">Paraburkholderia rhynchosiae</name>
    <dbReference type="NCBI Taxonomy" id="487049"/>
    <lineage>
        <taxon>Bacteria</taxon>
        <taxon>Pseudomonadati</taxon>
        <taxon>Pseudomonadota</taxon>
        <taxon>Betaproteobacteria</taxon>
        <taxon>Burkholderiales</taxon>
        <taxon>Burkholderiaceae</taxon>
        <taxon>Paraburkholderia</taxon>
    </lineage>
</organism>
<protein>
    <recommendedName>
        <fullName evidence="1">Alpha-glutamyl/putrescinyl thymine pyrophosphorylase clade 3 domain-containing protein</fullName>
    </recommendedName>
</protein>
<dbReference type="Proteomes" id="UP000494205">
    <property type="component" value="Unassembled WGS sequence"/>
</dbReference>
<gene>
    <name evidence="3" type="ORF">C0Z16_34535</name>
    <name evidence="2" type="ORF">LMG27174_07203</name>
</gene>
<evidence type="ECO:0000313" key="2">
    <source>
        <dbReference type="EMBL" id="CAB3744562.1"/>
    </source>
</evidence>
<sequence>MTKNPLLANPGLAKELDKKLKDYRFNGKALPGIPSEAEREALVAQMVDSVARIDFVKRIAERPISPRRLDPKEVKMFDPLRAAIQHMRDGNVDEAFWLVFLFVHCGKHATKGYGLLRMVYGAFQDKFVWTWQRFTQNPNFSVWLGQHIDAIKQQRREFPFGNHRKYESLDQLDAVLTSYVDWIASNNSHGQFIAAAKAQVGDDPKVLFDHLYKSMDAVQRFGRTAKFDFLTMVGKIGLVNIEPPSAYMVHATGPVRGARLLFSGAVDNNSISKPKLDELSVDLDKTLGVGMQVIEDSLCNWQKQPAAYLQFRG</sequence>
<dbReference type="EMBL" id="CADIJZ010000074">
    <property type="protein sequence ID" value="CAB3744562.1"/>
    <property type="molecule type" value="Genomic_DNA"/>
</dbReference>
<keyword evidence="4" id="KW-1185">Reference proteome</keyword>